<keyword evidence="3" id="KW-1185">Reference proteome</keyword>
<proteinExistence type="inferred from homology"/>
<name>A0A931J648_9BURK</name>
<reference evidence="2" key="1">
    <citation type="submission" date="2020-12" db="EMBL/GenBank/DDBJ databases">
        <title>The genome sequence of Inhella sp. 1Y17.</title>
        <authorList>
            <person name="Liu Y."/>
        </authorList>
    </citation>
    <scope>NUCLEOTIDE SEQUENCE</scope>
    <source>
        <strain evidence="2">1Y17</strain>
    </source>
</reference>
<dbReference type="CDD" id="cd06558">
    <property type="entry name" value="crotonase-like"/>
    <property type="match status" value="1"/>
</dbReference>
<dbReference type="Gene3D" id="1.10.12.10">
    <property type="entry name" value="Lyase 2-enoyl-coa Hydratase, Chain A, domain 2"/>
    <property type="match status" value="1"/>
</dbReference>
<dbReference type="InterPro" id="IPR029045">
    <property type="entry name" value="ClpP/crotonase-like_dom_sf"/>
</dbReference>
<evidence type="ECO:0000313" key="3">
    <source>
        <dbReference type="Proteomes" id="UP000613266"/>
    </source>
</evidence>
<evidence type="ECO:0000313" key="2">
    <source>
        <dbReference type="EMBL" id="MBH9579458.1"/>
    </source>
</evidence>
<sequence length="265" mass="27568">MQAHESLQVQTDARGVATLTMHRPERFNAFDEALIQALHQAVQACVADPAVRVLVLAGAGKHFSAGADIGWMRRAAAAPEDVNRADAQAFAAMLAALAACPKPTVARVQGLALGGGVGLACACDIAIATEDAQFAVSEARFGILPAVIGPYVIRAAGPRQAQRLALMAHRIGAAEALRLGLVQQTVPAAELDAAIEATLTELLASGPQAQAEIKALFAQLRPGDFGPEAQALTAATIARVRSTPEAREGFAAFTEKRPATWSIQP</sequence>
<comment type="similarity">
    <text evidence="1">Belongs to the enoyl-CoA hydratase/isomerase family.</text>
</comment>
<protein>
    <submittedName>
        <fullName evidence="2">Enoyl-CoA hydratase/isomerase family protein</fullName>
    </submittedName>
</protein>
<dbReference type="SUPFAM" id="SSF52096">
    <property type="entry name" value="ClpP/crotonase"/>
    <property type="match status" value="1"/>
</dbReference>
<comment type="caution">
    <text evidence="2">The sequence shown here is derived from an EMBL/GenBank/DDBJ whole genome shotgun (WGS) entry which is preliminary data.</text>
</comment>
<dbReference type="RefSeq" id="WP_198113395.1">
    <property type="nucleotide sequence ID" value="NZ_JAEDAK010000023.1"/>
</dbReference>
<dbReference type="Pfam" id="PF00378">
    <property type="entry name" value="ECH_1"/>
    <property type="match status" value="1"/>
</dbReference>
<dbReference type="PANTHER" id="PTHR42964:SF1">
    <property type="entry name" value="POLYKETIDE BIOSYNTHESIS ENOYL-COA HYDRATASE PKSH-RELATED"/>
    <property type="match status" value="1"/>
</dbReference>
<organism evidence="2 3">
    <name type="scientific">Inhella proteolytica</name>
    <dbReference type="NCBI Taxonomy" id="2795029"/>
    <lineage>
        <taxon>Bacteria</taxon>
        <taxon>Pseudomonadati</taxon>
        <taxon>Pseudomonadota</taxon>
        <taxon>Betaproteobacteria</taxon>
        <taxon>Burkholderiales</taxon>
        <taxon>Sphaerotilaceae</taxon>
        <taxon>Inhella</taxon>
    </lineage>
</organism>
<evidence type="ECO:0000256" key="1">
    <source>
        <dbReference type="ARBA" id="ARBA00005254"/>
    </source>
</evidence>
<dbReference type="Proteomes" id="UP000613266">
    <property type="component" value="Unassembled WGS sequence"/>
</dbReference>
<dbReference type="AlphaFoldDB" id="A0A931J648"/>
<dbReference type="GO" id="GO:0003824">
    <property type="term" value="F:catalytic activity"/>
    <property type="evidence" value="ECO:0007669"/>
    <property type="project" value="UniProtKB-ARBA"/>
</dbReference>
<dbReference type="Gene3D" id="3.90.226.10">
    <property type="entry name" value="2-enoyl-CoA Hydratase, Chain A, domain 1"/>
    <property type="match status" value="1"/>
</dbReference>
<dbReference type="InterPro" id="IPR014748">
    <property type="entry name" value="Enoyl-CoA_hydra_C"/>
</dbReference>
<dbReference type="InterPro" id="IPR051683">
    <property type="entry name" value="Enoyl-CoA_Hydratase/Isomerase"/>
</dbReference>
<dbReference type="PANTHER" id="PTHR42964">
    <property type="entry name" value="ENOYL-COA HYDRATASE"/>
    <property type="match status" value="1"/>
</dbReference>
<accession>A0A931J648</accession>
<gene>
    <name evidence="2" type="ORF">I7X39_21380</name>
</gene>
<dbReference type="InterPro" id="IPR001753">
    <property type="entry name" value="Enoyl-CoA_hydra/iso"/>
</dbReference>
<dbReference type="EMBL" id="JAEDAK010000023">
    <property type="protein sequence ID" value="MBH9579458.1"/>
    <property type="molecule type" value="Genomic_DNA"/>
</dbReference>